<evidence type="ECO:0000256" key="2">
    <source>
        <dbReference type="ARBA" id="ARBA00025783"/>
    </source>
</evidence>
<evidence type="ECO:0000256" key="8">
    <source>
        <dbReference type="PROSITE-ProRule" id="PRU00176"/>
    </source>
</evidence>
<protein>
    <recommendedName>
        <fullName evidence="1">Trimethylguanosine synthase</fullName>
    </recommendedName>
    <alternativeName>
        <fullName evidence="7">Cap-specific guanine-N(2) methyltransferase</fullName>
    </alternativeName>
</protein>
<dbReference type="Proteomes" id="UP000232323">
    <property type="component" value="Unassembled WGS sequence"/>
</dbReference>
<evidence type="ECO:0000256" key="3">
    <source>
        <dbReference type="ARBA" id="ARBA00047418"/>
    </source>
</evidence>
<evidence type="ECO:0000256" key="9">
    <source>
        <dbReference type="SAM" id="MobiDB-lite"/>
    </source>
</evidence>
<evidence type="ECO:0000256" key="1">
    <source>
        <dbReference type="ARBA" id="ARBA00018517"/>
    </source>
</evidence>
<dbReference type="GO" id="GO:0003723">
    <property type="term" value="F:RNA binding"/>
    <property type="evidence" value="ECO:0007669"/>
    <property type="project" value="UniProtKB-UniRule"/>
</dbReference>
<dbReference type="Gene3D" id="3.40.50.800">
    <property type="entry name" value="Anticodon-binding domain"/>
    <property type="match status" value="1"/>
</dbReference>
<feature type="compositionally biased region" description="Low complexity" evidence="9">
    <location>
        <begin position="275"/>
        <end position="284"/>
    </location>
</feature>
<keyword evidence="12" id="KW-1185">Reference proteome</keyword>
<comment type="similarity">
    <text evidence="2">Belongs to the methyltransferase superfamily. Trimethylguanosine synthase family.</text>
</comment>
<organism evidence="11 12">
    <name type="scientific">Chlamydomonas eustigma</name>
    <dbReference type="NCBI Taxonomy" id="1157962"/>
    <lineage>
        <taxon>Eukaryota</taxon>
        <taxon>Viridiplantae</taxon>
        <taxon>Chlorophyta</taxon>
        <taxon>core chlorophytes</taxon>
        <taxon>Chlorophyceae</taxon>
        <taxon>CS clade</taxon>
        <taxon>Chlamydomonadales</taxon>
        <taxon>Chlamydomonadaceae</taxon>
        <taxon>Chlamydomonas</taxon>
    </lineage>
</organism>
<dbReference type="SUPFAM" id="SSF52954">
    <property type="entry name" value="Class II aaRS ABD-related"/>
    <property type="match status" value="1"/>
</dbReference>
<dbReference type="InterPro" id="IPR019012">
    <property type="entry name" value="RNA_cap_Gua-N2-MeTrfase"/>
</dbReference>
<dbReference type="PANTHER" id="PTHR14741:SF32">
    <property type="entry name" value="TRIMETHYLGUANOSINE SYNTHASE"/>
    <property type="match status" value="1"/>
</dbReference>
<evidence type="ECO:0000259" key="10">
    <source>
        <dbReference type="PROSITE" id="PS50102"/>
    </source>
</evidence>
<dbReference type="Pfam" id="PF03129">
    <property type="entry name" value="HGTP_anticodon"/>
    <property type="match status" value="1"/>
</dbReference>
<evidence type="ECO:0000256" key="7">
    <source>
        <dbReference type="ARBA" id="ARBA00049790"/>
    </source>
</evidence>
<dbReference type="InterPro" id="IPR035979">
    <property type="entry name" value="RBD_domain_sf"/>
</dbReference>
<dbReference type="CDD" id="cd00590">
    <property type="entry name" value="RRM_SF"/>
    <property type="match status" value="1"/>
</dbReference>
<comment type="catalytic activity">
    <reaction evidence="6">
        <text>a 5'-end (N(7)-methyl 5'-triphosphoguanosine)-ribonucleoside in snRNA + S-adenosyl-L-methionine = a 5'-end (N(2),N(7)-dimethyl 5'-triphosphoguanosine)-ribonucleoside in snRNA + S-adenosyl-L-homocysteine + H(+)</text>
        <dbReference type="Rhea" id="RHEA:78471"/>
        <dbReference type="Rhea" id="RHEA-COMP:19085"/>
        <dbReference type="Rhea" id="RHEA-COMP:19087"/>
        <dbReference type="ChEBI" id="CHEBI:15378"/>
        <dbReference type="ChEBI" id="CHEBI:57856"/>
        <dbReference type="ChEBI" id="CHEBI:59789"/>
        <dbReference type="ChEBI" id="CHEBI:156461"/>
        <dbReference type="ChEBI" id="CHEBI:172880"/>
    </reaction>
    <physiologicalReaction direction="left-to-right" evidence="6">
        <dbReference type="Rhea" id="RHEA:78472"/>
    </physiologicalReaction>
</comment>
<dbReference type="STRING" id="1157962.A0A250WV47"/>
<dbReference type="InterPro" id="IPR002052">
    <property type="entry name" value="DNA_methylase_N6_adenine_CS"/>
</dbReference>
<dbReference type="EMBL" id="BEGY01000008">
    <property type="protein sequence ID" value="GAX74626.1"/>
    <property type="molecule type" value="Genomic_DNA"/>
</dbReference>
<comment type="catalytic activity">
    <reaction evidence="5">
        <text>a 5'-end (N(2),N(7)-dimethyl 5'-triphosphoguanosine)-ribonucleoside in snRNA + S-adenosyl-L-methionine = a 5'-end (N(2),N(2),N(7)-trimethyl 5'-triphosphoguanosine)-ribonucleoside in snRNA + S-adenosyl-L-homocysteine + H(+)</text>
        <dbReference type="Rhea" id="RHEA:78479"/>
        <dbReference type="Rhea" id="RHEA-COMP:19087"/>
        <dbReference type="Rhea" id="RHEA-COMP:19089"/>
        <dbReference type="ChEBI" id="CHEBI:15378"/>
        <dbReference type="ChEBI" id="CHEBI:57856"/>
        <dbReference type="ChEBI" id="CHEBI:59789"/>
        <dbReference type="ChEBI" id="CHEBI:167623"/>
        <dbReference type="ChEBI" id="CHEBI:172880"/>
    </reaction>
    <physiologicalReaction direction="left-to-right" evidence="5">
        <dbReference type="Rhea" id="RHEA:78480"/>
    </physiologicalReaction>
</comment>
<name>A0A250WV47_9CHLO</name>
<dbReference type="PROSITE" id="PS00092">
    <property type="entry name" value="N6_MTASE"/>
    <property type="match status" value="1"/>
</dbReference>
<dbReference type="SUPFAM" id="SSF54928">
    <property type="entry name" value="RNA-binding domain, RBD"/>
    <property type="match status" value="1"/>
</dbReference>
<dbReference type="SUPFAM" id="SSF53335">
    <property type="entry name" value="S-adenosyl-L-methionine-dependent methyltransferases"/>
    <property type="match status" value="1"/>
</dbReference>
<evidence type="ECO:0000256" key="4">
    <source>
        <dbReference type="ARBA" id="ARBA00048740"/>
    </source>
</evidence>
<dbReference type="InterPro" id="IPR000504">
    <property type="entry name" value="RRM_dom"/>
</dbReference>
<dbReference type="InterPro" id="IPR029063">
    <property type="entry name" value="SAM-dependent_MTases_sf"/>
</dbReference>
<accession>A0A250WV47</accession>
<reference evidence="11 12" key="1">
    <citation type="submission" date="2017-08" db="EMBL/GenBank/DDBJ databases">
        <title>Acidophilic green algal genome provides insights into adaptation to an acidic environment.</title>
        <authorList>
            <person name="Hirooka S."/>
            <person name="Hirose Y."/>
            <person name="Kanesaki Y."/>
            <person name="Higuchi S."/>
            <person name="Fujiwara T."/>
            <person name="Onuma R."/>
            <person name="Era A."/>
            <person name="Ohbayashi R."/>
            <person name="Uzuka A."/>
            <person name="Nozaki H."/>
            <person name="Yoshikawa H."/>
            <person name="Miyagishima S.Y."/>
        </authorList>
    </citation>
    <scope>NUCLEOTIDE SEQUENCE [LARGE SCALE GENOMIC DNA]</scope>
    <source>
        <strain evidence="11 12">NIES-2499</strain>
    </source>
</reference>
<dbReference type="InterPro" id="IPR036621">
    <property type="entry name" value="Anticodon-bd_dom_sf"/>
</dbReference>
<proteinExistence type="inferred from homology"/>
<dbReference type="PANTHER" id="PTHR14741">
    <property type="entry name" value="S-ADENOSYLMETHIONINE-DEPENDENT METHYLTRANSFERASE RELATED"/>
    <property type="match status" value="1"/>
</dbReference>
<gene>
    <name evidence="11" type="ORF">CEUSTIGMA_g2074.t1</name>
</gene>
<evidence type="ECO:0000313" key="12">
    <source>
        <dbReference type="Proteomes" id="UP000232323"/>
    </source>
</evidence>
<dbReference type="GO" id="GO:0005634">
    <property type="term" value="C:nucleus"/>
    <property type="evidence" value="ECO:0007669"/>
    <property type="project" value="TreeGrafter"/>
</dbReference>
<dbReference type="GO" id="GO:0071164">
    <property type="term" value="F:RNA cap trimethylguanosine synthase activity"/>
    <property type="evidence" value="ECO:0007669"/>
    <property type="project" value="TreeGrafter"/>
</dbReference>
<dbReference type="AlphaFoldDB" id="A0A250WV47"/>
<dbReference type="Gene3D" id="3.40.50.150">
    <property type="entry name" value="Vaccinia Virus protein VP39"/>
    <property type="match status" value="1"/>
</dbReference>
<evidence type="ECO:0000313" key="11">
    <source>
        <dbReference type="EMBL" id="GAX74626.1"/>
    </source>
</evidence>
<comment type="catalytic activity">
    <reaction evidence="3">
        <text>a 5'-end (N(2),N(7)-dimethyl 5'-triphosphoguanosine)-ribonucleoside in snoRNA + S-adenosyl-L-methionine = a 5'-end (N(2),N(2),N(7)-trimethyl 5'-triphosphoguanosine)-ribonucleoside in snoRNA + S-adenosyl-L-homocysteine + H(+)</text>
        <dbReference type="Rhea" id="RHEA:78507"/>
        <dbReference type="Rhea" id="RHEA-COMP:19088"/>
        <dbReference type="Rhea" id="RHEA-COMP:19090"/>
        <dbReference type="ChEBI" id="CHEBI:15378"/>
        <dbReference type="ChEBI" id="CHEBI:57856"/>
        <dbReference type="ChEBI" id="CHEBI:59789"/>
        <dbReference type="ChEBI" id="CHEBI:167623"/>
        <dbReference type="ChEBI" id="CHEBI:172880"/>
    </reaction>
    <physiologicalReaction direction="left-to-right" evidence="3">
        <dbReference type="Rhea" id="RHEA:78508"/>
    </physiologicalReaction>
</comment>
<evidence type="ECO:0000256" key="5">
    <source>
        <dbReference type="ARBA" id="ARBA00048763"/>
    </source>
</evidence>
<feature type="region of interest" description="Disordered" evidence="9">
    <location>
        <begin position="275"/>
        <end position="306"/>
    </location>
</feature>
<feature type="compositionally biased region" description="Polar residues" evidence="9">
    <location>
        <begin position="699"/>
        <end position="708"/>
    </location>
</feature>
<feature type="region of interest" description="Disordered" evidence="9">
    <location>
        <begin position="576"/>
        <end position="600"/>
    </location>
</feature>
<evidence type="ECO:0000256" key="6">
    <source>
        <dbReference type="ARBA" id="ARBA00049075"/>
    </source>
</evidence>
<dbReference type="InterPro" id="IPR004154">
    <property type="entry name" value="Anticodon-bd"/>
</dbReference>
<keyword evidence="8" id="KW-0694">RNA-binding</keyword>
<dbReference type="Gene3D" id="3.30.70.330">
    <property type="match status" value="1"/>
</dbReference>
<feature type="region of interest" description="Disordered" evidence="9">
    <location>
        <begin position="680"/>
        <end position="712"/>
    </location>
</feature>
<dbReference type="PROSITE" id="PS50102">
    <property type="entry name" value="RRM"/>
    <property type="match status" value="1"/>
</dbReference>
<comment type="caution">
    <text evidence="11">The sequence shown here is derived from an EMBL/GenBank/DDBJ whole genome shotgun (WGS) entry which is preliminary data.</text>
</comment>
<feature type="domain" description="RRM" evidence="10">
    <location>
        <begin position="450"/>
        <end position="535"/>
    </location>
</feature>
<dbReference type="OrthoDB" id="194443at2759"/>
<dbReference type="Pfam" id="PF09445">
    <property type="entry name" value="Methyltransf_15"/>
    <property type="match status" value="1"/>
</dbReference>
<sequence>MGREHAALTPNPLLIHVSSGEVIKVTEMICWRSLEGRPCHKTSELEASSGLDVVILPIPHSKKGQQKKQQQLHNEMRDCKNTQAITASPVMSIAEETAVASTSHKEESSQDILTALLDGCLIIDNLLSASGIKTTIDGNMGMTPGEKFHIWEQRGIPLRVEIGKEELSTASAKICIHPCNADDSTCISAAISAFQQKEDFQIRDTNVGRLRSNQKFTVPLTSIASACLLILDSLHQHRSAPACAVPDVNIAAGLNSWKIPLCTKLHLFRQACAPSSRSSSSSSSTPSAVQQSADAAGRNERTEAMGESGLTLTGAAQLGESGLTLTGATQLGESGLTLTGAAQLAPCLDHLKHLLGSGKQCHCGCGHLLLSEFKKEMSNKFRGQYPHLTIQRWSRKTSTKDAFPSATGQVLTSSVVNRRASSNELVGSYHEQLEDEGGVDVEEDTVLGSCALFVSNIPLMCSVKTVKDNLAQAFSPFARDGTLVRVHTSRTRHKCTLGWARVTLPSQGAALTAIAALDGKLYISTKSLHVDRNTGGRHEAKCSSSTEEGMACIVKGEEKDRVPLCHGQIEAANNFSDAESSGDHTCDATPSLKLSESSGHRTYDATPSLKLSAPLQVSFCTGRADTLFPHIPYLQRRLLRIDAVAAFSVTDHYTASKMSEVLKQVSLLIFEVAVQVGVEEGIPHPSSKPGGLDRKPVSGLQQPQPSHSSEGKVMHLHGSLLDLTVTDGTACCGGNTLTLLTAFRHVNAVELDADRCQDLCHNLQVLGHRPRQCHFHAEGGFESDLNTNVPEQAFSYKDGLLPSPNGTVQSSSTALITDTQLQGSNKHAYATARGSSSLNVVCGDYTVLRHNLHQDIVFLDPPWGGPQYRSLAPEKRRMSITSPLCTSSYSASCPTGVPSDPSDLAMEQQQRQGKGCGSDDLMLGSMTVSELCADLLYPGVELEMHHVTKLEQGTVAMSGSFLPDSAVIRMVAIKLPSKIKADVFFNSVASQIRGRLKGAALQPYQSCQGGCLEGFRWDEERRMNISGNDKSFHLPSTDANKNDRLEGRVMPLAGVIFQFGRTTLLVAAAVPIQLLERECAGIVRQGLLDTMISEFVIKLKLSLKQIGHCKVIRAGI</sequence>
<comment type="catalytic activity">
    <reaction evidence="4">
        <text>a 5'-end (N(7)-methyl 5'-triphosphoguanosine)-ribonucleoside in snoRNA + S-adenosyl-L-methionine = a 5'-end (N(2),N(7)-dimethyl 5'-triphosphoguanosine)-ribonucleoside in snoRNA + S-adenosyl-L-homocysteine + H(+)</text>
        <dbReference type="Rhea" id="RHEA:78475"/>
        <dbReference type="Rhea" id="RHEA-COMP:19086"/>
        <dbReference type="Rhea" id="RHEA-COMP:19088"/>
        <dbReference type="ChEBI" id="CHEBI:15378"/>
        <dbReference type="ChEBI" id="CHEBI:57856"/>
        <dbReference type="ChEBI" id="CHEBI:59789"/>
        <dbReference type="ChEBI" id="CHEBI:156461"/>
        <dbReference type="ChEBI" id="CHEBI:172880"/>
    </reaction>
    <physiologicalReaction direction="left-to-right" evidence="4">
        <dbReference type="Rhea" id="RHEA:78476"/>
    </physiologicalReaction>
</comment>
<dbReference type="InterPro" id="IPR012677">
    <property type="entry name" value="Nucleotide-bd_a/b_plait_sf"/>
</dbReference>